<evidence type="ECO:0000313" key="3">
    <source>
        <dbReference type="EMBL" id="PIR07773.1"/>
    </source>
</evidence>
<reference evidence="3 4" key="1">
    <citation type="submission" date="2017-09" db="EMBL/GenBank/DDBJ databases">
        <title>Depth-based differentiation of microbial function through sediment-hosted aquifers and enrichment of novel symbionts in the deep terrestrial subsurface.</title>
        <authorList>
            <person name="Probst A.J."/>
            <person name="Ladd B."/>
            <person name="Jarett J.K."/>
            <person name="Geller-Mcgrath D.E."/>
            <person name="Sieber C.M."/>
            <person name="Emerson J.B."/>
            <person name="Anantharaman K."/>
            <person name="Thomas B.C."/>
            <person name="Malmstrom R."/>
            <person name="Stieglmeier M."/>
            <person name="Klingl A."/>
            <person name="Woyke T."/>
            <person name="Ryan C.M."/>
            <person name="Banfield J.F."/>
        </authorList>
    </citation>
    <scope>NUCLEOTIDE SEQUENCE [LARGE SCALE GENOMIC DNA]</scope>
    <source>
        <strain evidence="3">CG11_big_fil_rev_8_21_14_0_20_37_11</strain>
    </source>
</reference>
<dbReference type="Proteomes" id="UP000230707">
    <property type="component" value="Unassembled WGS sequence"/>
</dbReference>
<keyword evidence="2" id="KW-0732">Signal</keyword>
<gene>
    <name evidence="3" type="ORF">COV53_06660</name>
</gene>
<dbReference type="AlphaFoldDB" id="A0A2H0NFV0"/>
<evidence type="ECO:0000256" key="1">
    <source>
        <dbReference type="SAM" id="MobiDB-lite"/>
    </source>
</evidence>
<feature type="non-terminal residue" evidence="3">
    <location>
        <position position="85"/>
    </location>
</feature>
<feature type="chain" id="PRO_5013937232" description="Collagen-like protein" evidence="2">
    <location>
        <begin position="24"/>
        <end position="85"/>
    </location>
</feature>
<feature type="signal peptide" evidence="2">
    <location>
        <begin position="1"/>
        <end position="23"/>
    </location>
</feature>
<dbReference type="EMBL" id="PCWS01000144">
    <property type="protein sequence ID" value="PIR07773.1"/>
    <property type="molecule type" value="Genomic_DNA"/>
</dbReference>
<proteinExistence type="predicted"/>
<feature type="region of interest" description="Disordered" evidence="1">
    <location>
        <begin position="46"/>
        <end position="85"/>
    </location>
</feature>
<organism evidence="3 4">
    <name type="scientific">Candidatus Gottesmanbacteria bacterium CG11_big_fil_rev_8_21_14_0_20_37_11</name>
    <dbReference type="NCBI Taxonomy" id="1974575"/>
    <lineage>
        <taxon>Bacteria</taxon>
        <taxon>Candidatus Gottesmaniibacteriota</taxon>
    </lineage>
</organism>
<protein>
    <recommendedName>
        <fullName evidence="5">Collagen-like protein</fullName>
    </recommendedName>
</protein>
<evidence type="ECO:0000313" key="4">
    <source>
        <dbReference type="Proteomes" id="UP000230707"/>
    </source>
</evidence>
<evidence type="ECO:0000256" key="2">
    <source>
        <dbReference type="SAM" id="SignalP"/>
    </source>
</evidence>
<feature type="compositionally biased region" description="Low complexity" evidence="1">
    <location>
        <begin position="67"/>
        <end position="77"/>
    </location>
</feature>
<sequence length="85" mass="8377">MKHIFAVIGSVLILSLSTTTVSAANNSTFIPQNIFDSLFKNIKQGSTGATGKQGPVGATGPKGVTGPIGPIGQTGLQGPTGLGGP</sequence>
<evidence type="ECO:0008006" key="5">
    <source>
        <dbReference type="Google" id="ProtNLM"/>
    </source>
</evidence>
<accession>A0A2H0NFV0</accession>
<comment type="caution">
    <text evidence="3">The sequence shown here is derived from an EMBL/GenBank/DDBJ whole genome shotgun (WGS) entry which is preliminary data.</text>
</comment>
<name>A0A2H0NFV0_9BACT</name>